<accession>A0A897MTS9</accession>
<name>A0A897MTS9_9EURY</name>
<feature type="region of interest" description="Disordered" evidence="1">
    <location>
        <begin position="1"/>
        <end position="21"/>
    </location>
</feature>
<evidence type="ECO:0000313" key="3">
    <source>
        <dbReference type="EMBL" id="QSG03924.1"/>
    </source>
</evidence>
<sequence>MVAESTLLDSFPDSPVSTTTLHDLEDHDEIRNAIPMMTQFQEQQEVADRVIVQTDSAAVVGAYKSDGWVLEHRIDAEGRDPESVLEEAMLQAQSEQGISFGAVPEDSQTESDPDSPDDM</sequence>
<gene>
    <name evidence="3" type="ORF">AArcS_2728</name>
</gene>
<feature type="region of interest" description="Disordered" evidence="1">
    <location>
        <begin position="92"/>
        <end position="119"/>
    </location>
</feature>
<proteinExistence type="predicted"/>
<evidence type="ECO:0000259" key="2">
    <source>
        <dbReference type="Pfam" id="PF25912"/>
    </source>
</evidence>
<keyword evidence="4" id="KW-1185">Reference proteome</keyword>
<dbReference type="GeneID" id="70686107"/>
<feature type="domain" description="DUF7964" evidence="2">
    <location>
        <begin position="7"/>
        <end position="91"/>
    </location>
</feature>
<feature type="compositionally biased region" description="Acidic residues" evidence="1">
    <location>
        <begin position="107"/>
        <end position="119"/>
    </location>
</feature>
<dbReference type="RefSeq" id="WP_238477960.1">
    <property type="nucleotide sequence ID" value="NZ_CP064786.1"/>
</dbReference>
<reference evidence="3" key="1">
    <citation type="submission" date="2020-11" db="EMBL/GenBank/DDBJ databases">
        <title>Carbohydrate-dependent, anaerobic sulfur respiration: A novel catabolism in halophilic archaea.</title>
        <authorList>
            <person name="Sorokin D.Y."/>
            <person name="Messina E."/>
            <person name="Smedile F."/>
            <person name="La Cono V."/>
            <person name="Hallsworth J.E."/>
            <person name="Yakimov M.M."/>
        </authorList>
    </citation>
    <scope>NUCLEOTIDE SEQUENCE</scope>
    <source>
        <strain evidence="3">AArc-S</strain>
    </source>
</reference>
<dbReference type="Proteomes" id="UP000663586">
    <property type="component" value="Chromosome"/>
</dbReference>
<dbReference type="Pfam" id="PF25912">
    <property type="entry name" value="DUF7964"/>
    <property type="match status" value="1"/>
</dbReference>
<evidence type="ECO:0000313" key="4">
    <source>
        <dbReference type="Proteomes" id="UP000663586"/>
    </source>
</evidence>
<evidence type="ECO:0000256" key="1">
    <source>
        <dbReference type="SAM" id="MobiDB-lite"/>
    </source>
</evidence>
<dbReference type="InterPro" id="IPR058270">
    <property type="entry name" value="DUF7964"/>
</dbReference>
<dbReference type="EMBL" id="CP064786">
    <property type="protein sequence ID" value="QSG03924.1"/>
    <property type="molecule type" value="Genomic_DNA"/>
</dbReference>
<protein>
    <recommendedName>
        <fullName evidence="2">DUF7964 domain-containing protein</fullName>
    </recommendedName>
</protein>
<organism evidence="3 4">
    <name type="scientific">Natranaeroarchaeum sulfidigenes</name>
    <dbReference type="NCBI Taxonomy" id="2784880"/>
    <lineage>
        <taxon>Archaea</taxon>
        <taxon>Methanobacteriati</taxon>
        <taxon>Methanobacteriota</taxon>
        <taxon>Stenosarchaea group</taxon>
        <taxon>Halobacteria</taxon>
        <taxon>Halobacteriales</taxon>
        <taxon>Natronoarchaeaceae</taxon>
        <taxon>Natranaeroarchaeum</taxon>
    </lineage>
</organism>
<dbReference type="KEGG" id="hara:AArcS_2728"/>
<dbReference type="AlphaFoldDB" id="A0A897MTS9"/>